<name>A0A9J6PZC6_9ENTR</name>
<dbReference type="Gene3D" id="3.40.50.300">
    <property type="entry name" value="P-loop containing nucleotide triphosphate hydrolases"/>
    <property type="match status" value="2"/>
</dbReference>
<dbReference type="EMBL" id="JAMGZK010000051">
    <property type="protein sequence ID" value="MCU6665647.1"/>
    <property type="molecule type" value="Genomic_DNA"/>
</dbReference>
<dbReference type="GO" id="GO:0005524">
    <property type="term" value="F:ATP binding"/>
    <property type="evidence" value="ECO:0007669"/>
    <property type="project" value="InterPro"/>
</dbReference>
<dbReference type="InterPro" id="IPR027417">
    <property type="entry name" value="P-loop_NTPase"/>
</dbReference>
<sequence length="686" mass="78219">MVQEHTDVLSFFISHTANNDNYSPKWGPSFRALRQKVQDERPNFSDETLYELWYNRSNGVASIKQGGMSLNEFNEAKEKLRVLSRLIAKECTSANYQQVIEQLKVLKEQKILKKVYWALCHRAFAVMYPENISNIVNTNAFFRIYNYCNNRFGLDLSGEGEWFDLNIELKRALNLAIGTRIDAVTLNMSLWHLYTHFILKKDDTVVATDNTGNDEDELGFEPNDLHLPKNVILYGPPGTGKTYETIDVAVRACEPQAYAKLDGKEESERRRELKTIYDRLMGEKRIRFITFHQSFGYEEFIEGLRAETTDDGSVRYDIKPGIFKQICDDAAFGNAGVQLALDDALARLQEQLAEGGSITLRTHNGNPFRLTYKSGTVFGIFPEQSKKEDLGQGYNAYLKDIRAWYQDNNAKVHNVSYVRGILAFLISEHHIPATPEHATGGKRQNFVLIIDEINRGNISKIFGELITLIEPSKRAGEAEELSVSLPYSATSFSVPNNLYLVGTMNTADRSLTALDTALRRRFEFIPMLPDTSLLAGTTIKGIQLERLLETLNARIQALYDNEHTLGHAFFMPVIQAKDDEDAAFDLLKRMMKNKILPLLEEYFYNDWQKIRLILGDNQKADESLQFVSSVHSEGNFLRLFGADAAEDLQEAGMSYHLSSESKPVWHNPLAYRQIYDPKAIREESEE</sequence>
<organism evidence="2 3">
    <name type="scientific">Silvania hatchlandensis</name>
    <dbReference type="NCBI Taxonomy" id="2926469"/>
    <lineage>
        <taxon>Bacteria</taxon>
        <taxon>Pseudomonadati</taxon>
        <taxon>Pseudomonadota</taxon>
        <taxon>Gammaproteobacteria</taxon>
        <taxon>Enterobacterales</taxon>
        <taxon>Enterobacteriaceae</taxon>
        <taxon>Silvania</taxon>
    </lineage>
</organism>
<dbReference type="AlphaFoldDB" id="A0A9J6PZC6"/>
<keyword evidence="3" id="KW-1185">Reference proteome</keyword>
<feature type="domain" description="AAA+ ATPase" evidence="1">
    <location>
        <begin position="227"/>
        <end position="528"/>
    </location>
</feature>
<dbReference type="InterPro" id="IPR052934">
    <property type="entry name" value="Methyl-DNA_Rec/Restrict_Enz"/>
</dbReference>
<proteinExistence type="predicted"/>
<dbReference type="Proteomes" id="UP001063816">
    <property type="component" value="Unassembled WGS sequence"/>
</dbReference>
<evidence type="ECO:0000313" key="3">
    <source>
        <dbReference type="Proteomes" id="UP001063816"/>
    </source>
</evidence>
<dbReference type="PANTHER" id="PTHR37291:SF1">
    <property type="entry name" value="TYPE IV METHYL-DIRECTED RESTRICTION ENZYME ECOKMCRB SUBUNIT"/>
    <property type="match status" value="1"/>
</dbReference>
<accession>A0A9J6PZC6</accession>
<evidence type="ECO:0000259" key="1">
    <source>
        <dbReference type="SMART" id="SM00382"/>
    </source>
</evidence>
<dbReference type="Pfam" id="PF07728">
    <property type="entry name" value="AAA_5"/>
    <property type="match status" value="1"/>
</dbReference>
<comment type="caution">
    <text evidence="2">The sequence shown here is derived from an EMBL/GenBank/DDBJ whole genome shotgun (WGS) entry which is preliminary data.</text>
</comment>
<dbReference type="SUPFAM" id="SSF52540">
    <property type="entry name" value="P-loop containing nucleoside triphosphate hydrolases"/>
    <property type="match status" value="1"/>
</dbReference>
<dbReference type="SMART" id="SM00382">
    <property type="entry name" value="AAA"/>
    <property type="match status" value="1"/>
</dbReference>
<dbReference type="InterPro" id="IPR011704">
    <property type="entry name" value="ATPase_dyneun-rel_AAA"/>
</dbReference>
<dbReference type="RefSeq" id="WP_271283207.1">
    <property type="nucleotide sequence ID" value="NZ_JAMGZK010000051.1"/>
</dbReference>
<dbReference type="InterPro" id="IPR003593">
    <property type="entry name" value="AAA+_ATPase"/>
</dbReference>
<gene>
    <name evidence="2" type="ORF">M8014_14985</name>
</gene>
<dbReference type="PANTHER" id="PTHR37291">
    <property type="entry name" value="5-METHYLCYTOSINE-SPECIFIC RESTRICTION ENZYME B"/>
    <property type="match status" value="1"/>
</dbReference>
<dbReference type="GO" id="GO:0016887">
    <property type="term" value="F:ATP hydrolysis activity"/>
    <property type="evidence" value="ECO:0007669"/>
    <property type="project" value="InterPro"/>
</dbReference>
<evidence type="ECO:0000313" key="2">
    <source>
        <dbReference type="EMBL" id="MCU6665647.1"/>
    </source>
</evidence>
<reference evidence="2" key="1">
    <citation type="submission" date="2022-05" db="EMBL/GenBank/DDBJ databases">
        <title>Description of a novel species of Leclercia; Leclercia tamurae and the Proposal for a Novel Genus Silvania gen. nov. Containing Two Novel Species Silvania hatchlandensis sp. nov. and Silvania confinis sp. nov. Isolated from the Rhizosphere of Oak.</title>
        <authorList>
            <person name="Maddock D.W."/>
            <person name="Brady C.L."/>
            <person name="Denman S."/>
            <person name="Arnold D."/>
        </authorList>
    </citation>
    <scope>NUCLEOTIDE SEQUENCE</scope>
    <source>
        <strain evidence="2">H19S6</strain>
    </source>
</reference>
<protein>
    <submittedName>
        <fullName evidence="2">McrB family protein</fullName>
    </submittedName>
</protein>